<evidence type="ECO:0000256" key="1">
    <source>
        <dbReference type="ARBA" id="ARBA00004609"/>
    </source>
</evidence>
<dbReference type="GO" id="GO:0005886">
    <property type="term" value="C:plasma membrane"/>
    <property type="evidence" value="ECO:0007669"/>
    <property type="project" value="UniProtKB-SubCell"/>
</dbReference>
<dbReference type="CDD" id="cd11019">
    <property type="entry name" value="OsENODL1_like"/>
    <property type="match status" value="1"/>
</dbReference>
<evidence type="ECO:0000256" key="7">
    <source>
        <dbReference type="ARBA" id="ARBA00023180"/>
    </source>
</evidence>
<dbReference type="STRING" id="74649.A0A2P6PY90"/>
<comment type="similarity">
    <text evidence="9">Belongs to the early nodulin-like (ENODL) family.</text>
</comment>
<keyword evidence="13" id="KW-1185">Reference proteome</keyword>
<protein>
    <submittedName>
        <fullName evidence="12">Putative cupredoxin</fullName>
    </submittedName>
</protein>
<dbReference type="Gramene" id="PRQ26882">
    <property type="protein sequence ID" value="PRQ26882"/>
    <property type="gene ID" value="RchiOBHm_Chr6g0299381"/>
</dbReference>
<dbReference type="OMA" id="GYEKCNT"/>
<organism evidence="12 13">
    <name type="scientific">Rosa chinensis</name>
    <name type="common">China rose</name>
    <dbReference type="NCBI Taxonomy" id="74649"/>
    <lineage>
        <taxon>Eukaryota</taxon>
        <taxon>Viridiplantae</taxon>
        <taxon>Streptophyta</taxon>
        <taxon>Embryophyta</taxon>
        <taxon>Tracheophyta</taxon>
        <taxon>Spermatophyta</taxon>
        <taxon>Magnoliopsida</taxon>
        <taxon>eudicotyledons</taxon>
        <taxon>Gunneridae</taxon>
        <taxon>Pentapetalae</taxon>
        <taxon>rosids</taxon>
        <taxon>fabids</taxon>
        <taxon>Rosales</taxon>
        <taxon>Rosaceae</taxon>
        <taxon>Rosoideae</taxon>
        <taxon>Rosoideae incertae sedis</taxon>
        <taxon>Rosa</taxon>
    </lineage>
</organism>
<proteinExistence type="inferred from homology"/>
<keyword evidence="3" id="KW-0336">GPI-anchor</keyword>
<evidence type="ECO:0000256" key="2">
    <source>
        <dbReference type="ARBA" id="ARBA00022475"/>
    </source>
</evidence>
<keyword evidence="4 10" id="KW-0732">Signal</keyword>
<dbReference type="GO" id="GO:0009055">
    <property type="term" value="F:electron transfer activity"/>
    <property type="evidence" value="ECO:0007669"/>
    <property type="project" value="InterPro"/>
</dbReference>
<dbReference type="GO" id="GO:0098552">
    <property type="term" value="C:side of membrane"/>
    <property type="evidence" value="ECO:0007669"/>
    <property type="project" value="UniProtKB-KW"/>
</dbReference>
<evidence type="ECO:0000256" key="6">
    <source>
        <dbReference type="ARBA" id="ARBA00023157"/>
    </source>
</evidence>
<dbReference type="AlphaFoldDB" id="A0A2P6PY90"/>
<dbReference type="OrthoDB" id="1937044at2759"/>
<dbReference type="InterPro" id="IPR003245">
    <property type="entry name" value="Phytocyanin_dom"/>
</dbReference>
<dbReference type="PANTHER" id="PTHR33021:SF197">
    <property type="entry name" value="EARLY NODULIN-LIKE PROTEIN 13"/>
    <property type="match status" value="1"/>
</dbReference>
<keyword evidence="8" id="KW-0449">Lipoprotein</keyword>
<gene>
    <name evidence="12" type="ORF">RchiOBHm_Chr6g0299381</name>
</gene>
<keyword evidence="7" id="KW-0325">Glycoprotein</keyword>
<sequence length="182" mass="19486">MAGFSSRAASMLVVFLVLLSFSEAREFLVGGKADAWAVPSSESQSLNKWAESKRFNTGDILVWKYDSAKDSVLHVTKEDYVNCNMSSPIKQYKDGETKIVLDRPGPFYFISGTKDHCEKGQKLVVVVMSPRNRASTISPAPSPAVEIDGPAVAPAPTSTASPFKAAGVLVVALMGFSAALLI</sequence>
<name>A0A2P6PY90_ROSCH</name>
<dbReference type="Pfam" id="PF02298">
    <property type="entry name" value="Cu_bind_like"/>
    <property type="match status" value="1"/>
</dbReference>
<keyword evidence="5" id="KW-0472">Membrane</keyword>
<evidence type="ECO:0000313" key="12">
    <source>
        <dbReference type="EMBL" id="PRQ26882.1"/>
    </source>
</evidence>
<dbReference type="InterPro" id="IPR008972">
    <property type="entry name" value="Cupredoxin"/>
</dbReference>
<feature type="chain" id="PRO_5015103887" evidence="10">
    <location>
        <begin position="25"/>
        <end position="182"/>
    </location>
</feature>
<comment type="caution">
    <text evidence="12">The sequence shown here is derived from an EMBL/GenBank/DDBJ whole genome shotgun (WGS) entry which is preliminary data.</text>
</comment>
<keyword evidence="6" id="KW-1015">Disulfide bond</keyword>
<evidence type="ECO:0000256" key="9">
    <source>
        <dbReference type="ARBA" id="ARBA00035011"/>
    </source>
</evidence>
<dbReference type="InterPro" id="IPR039391">
    <property type="entry name" value="Phytocyanin-like"/>
</dbReference>
<evidence type="ECO:0000256" key="8">
    <source>
        <dbReference type="ARBA" id="ARBA00023288"/>
    </source>
</evidence>
<dbReference type="PROSITE" id="PS51485">
    <property type="entry name" value="PHYTOCYANIN"/>
    <property type="match status" value="1"/>
</dbReference>
<evidence type="ECO:0000256" key="5">
    <source>
        <dbReference type="ARBA" id="ARBA00023136"/>
    </source>
</evidence>
<dbReference type="FunFam" id="2.60.40.420:FF:000069">
    <property type="entry name" value="Early nodulin-like protein 1"/>
    <property type="match status" value="1"/>
</dbReference>
<evidence type="ECO:0000259" key="11">
    <source>
        <dbReference type="PROSITE" id="PS51485"/>
    </source>
</evidence>
<evidence type="ECO:0000313" key="13">
    <source>
        <dbReference type="Proteomes" id="UP000238479"/>
    </source>
</evidence>
<comment type="subcellular location">
    <subcellularLocation>
        <location evidence="1">Cell membrane</location>
        <topology evidence="1">Lipid-anchor</topology>
        <topology evidence="1">GPI-anchor</topology>
    </subcellularLocation>
</comment>
<dbReference type="InterPro" id="IPR041846">
    <property type="entry name" value="ENL_dom"/>
</dbReference>
<evidence type="ECO:0000256" key="10">
    <source>
        <dbReference type="SAM" id="SignalP"/>
    </source>
</evidence>
<reference evidence="12 13" key="1">
    <citation type="journal article" date="2018" name="Nat. Genet.">
        <title>The Rosa genome provides new insights in the design of modern roses.</title>
        <authorList>
            <person name="Bendahmane M."/>
        </authorList>
    </citation>
    <scope>NUCLEOTIDE SEQUENCE [LARGE SCALE GENOMIC DNA]</scope>
    <source>
        <strain evidence="13">cv. Old Blush</strain>
    </source>
</reference>
<dbReference type="SUPFAM" id="SSF49503">
    <property type="entry name" value="Cupredoxins"/>
    <property type="match status" value="1"/>
</dbReference>
<dbReference type="PANTHER" id="PTHR33021">
    <property type="entry name" value="BLUE COPPER PROTEIN"/>
    <property type="match status" value="1"/>
</dbReference>
<dbReference type="EMBL" id="PDCK01000044">
    <property type="protein sequence ID" value="PRQ26882.1"/>
    <property type="molecule type" value="Genomic_DNA"/>
</dbReference>
<keyword evidence="2" id="KW-1003">Cell membrane</keyword>
<accession>A0A2P6PY90</accession>
<feature type="domain" description="Phytocyanin" evidence="11">
    <location>
        <begin position="25"/>
        <end position="129"/>
    </location>
</feature>
<evidence type="ECO:0000256" key="3">
    <source>
        <dbReference type="ARBA" id="ARBA00022622"/>
    </source>
</evidence>
<feature type="signal peptide" evidence="10">
    <location>
        <begin position="1"/>
        <end position="24"/>
    </location>
</feature>
<evidence type="ECO:0000256" key="4">
    <source>
        <dbReference type="ARBA" id="ARBA00022729"/>
    </source>
</evidence>
<dbReference type="Gene3D" id="2.60.40.420">
    <property type="entry name" value="Cupredoxins - blue copper proteins"/>
    <property type="match status" value="1"/>
</dbReference>
<dbReference type="Proteomes" id="UP000238479">
    <property type="component" value="Chromosome 6"/>
</dbReference>